<dbReference type="RefSeq" id="XP_016509694.1">
    <property type="nucleotide sequence ID" value="XM_016654208.1"/>
</dbReference>
<protein>
    <submittedName>
        <fullName evidence="1">Uncharacterized protein</fullName>
    </submittedName>
</protein>
<reference evidence="1" key="1">
    <citation type="submission" date="2025-08" db="UniProtKB">
        <authorList>
            <consortium name="RefSeq"/>
        </authorList>
    </citation>
    <scope>IDENTIFICATION</scope>
</reference>
<proteinExistence type="predicted"/>
<accession>A0A1S4D906</accession>
<dbReference type="OrthoDB" id="1434107at2759"/>
<sequence length="205" mass="24008">MNVDKTCTVCRSGEETLPHIFLHCEVAKHLWKSLNWDTITTSSDNQNWLDVVRHSNPLVPSNIINWNHLLSFLLWNIWINRNYNLENNTNNLISLPHIINQATEFHYLTERESNHEVRLSCNTKWRKPQLGWLLLSMKEKDIVVRHSFREGNRIADRLAKEATSQTVLNKLVYFIRPPPYVVARMLADRDRGGSMKLVLEALVEL</sequence>
<dbReference type="PaxDb" id="4097-A0A1S4D906"/>
<dbReference type="KEGG" id="nta:107827134"/>
<name>A0A1S4D906_TOBAC</name>
<organism evidence="1">
    <name type="scientific">Nicotiana tabacum</name>
    <name type="common">Common tobacco</name>
    <dbReference type="NCBI Taxonomy" id="4097"/>
    <lineage>
        <taxon>Eukaryota</taxon>
        <taxon>Viridiplantae</taxon>
        <taxon>Streptophyta</taxon>
        <taxon>Embryophyta</taxon>
        <taxon>Tracheophyta</taxon>
        <taxon>Spermatophyta</taxon>
        <taxon>Magnoliopsida</taxon>
        <taxon>eudicotyledons</taxon>
        <taxon>Gunneridae</taxon>
        <taxon>Pentapetalae</taxon>
        <taxon>asterids</taxon>
        <taxon>lamiids</taxon>
        <taxon>Solanales</taxon>
        <taxon>Solanaceae</taxon>
        <taxon>Nicotianoideae</taxon>
        <taxon>Nicotianeae</taxon>
        <taxon>Nicotiana</taxon>
    </lineage>
</organism>
<dbReference type="AlphaFoldDB" id="A0A1S4D906"/>
<evidence type="ECO:0000313" key="1">
    <source>
        <dbReference type="RefSeq" id="XP_016509694.1"/>
    </source>
</evidence>
<gene>
    <name evidence="1" type="primary">LOC107827134</name>
</gene>